<evidence type="ECO:0000313" key="1">
    <source>
        <dbReference type="EMBL" id="HBC34115.1"/>
    </source>
</evidence>
<comment type="caution">
    <text evidence="1">The sequence shown here is derived from an EMBL/GenBank/DDBJ whole genome shotgun (WGS) entry which is preliminary data.</text>
</comment>
<organism evidence="1 2">
    <name type="scientific">Marinobacter adhaerens</name>
    <dbReference type="NCBI Taxonomy" id="1033846"/>
    <lineage>
        <taxon>Bacteria</taxon>
        <taxon>Pseudomonadati</taxon>
        <taxon>Pseudomonadota</taxon>
        <taxon>Gammaproteobacteria</taxon>
        <taxon>Pseudomonadales</taxon>
        <taxon>Marinobacteraceae</taxon>
        <taxon>Marinobacter</taxon>
    </lineage>
</organism>
<dbReference type="Proteomes" id="UP000263489">
    <property type="component" value="Unassembled WGS sequence"/>
</dbReference>
<name>A0A352IRN2_9GAMM</name>
<proteinExistence type="predicted"/>
<dbReference type="EMBL" id="DNNA01000117">
    <property type="protein sequence ID" value="HBC34115.1"/>
    <property type="molecule type" value="Genomic_DNA"/>
</dbReference>
<reference evidence="1 2" key="1">
    <citation type="journal article" date="2018" name="Nat. Biotechnol.">
        <title>A standardized bacterial taxonomy based on genome phylogeny substantially revises the tree of life.</title>
        <authorList>
            <person name="Parks D.H."/>
            <person name="Chuvochina M."/>
            <person name="Waite D.W."/>
            <person name="Rinke C."/>
            <person name="Skarshewski A."/>
            <person name="Chaumeil P.A."/>
            <person name="Hugenholtz P."/>
        </authorList>
    </citation>
    <scope>NUCLEOTIDE SEQUENCE [LARGE SCALE GENOMIC DNA]</scope>
    <source>
        <strain evidence="1">UBA9380</strain>
    </source>
</reference>
<sequence>MSELEGSKLGQASDPYPPLLSLPSIERQDGLRLIRWLAGLPHACWKTHATEELLMQAEHLFFLKRGVRDTLNWWLFDFESSGLMARIHRTLAMAQQSLLSPVQALPEYL</sequence>
<gene>
    <name evidence="1" type="ORF">DC045_07320</name>
</gene>
<evidence type="ECO:0000313" key="2">
    <source>
        <dbReference type="Proteomes" id="UP000263489"/>
    </source>
</evidence>
<protein>
    <submittedName>
        <fullName evidence="1">Uncharacterized protein</fullName>
    </submittedName>
</protein>
<dbReference type="AlphaFoldDB" id="A0A352IRN2"/>
<accession>A0A352IRN2</accession>